<organism evidence="2 3">
    <name type="scientific">Brachybacterium fresconis</name>
    <dbReference type="NCBI Taxonomy" id="173363"/>
    <lineage>
        <taxon>Bacteria</taxon>
        <taxon>Bacillati</taxon>
        <taxon>Actinomycetota</taxon>
        <taxon>Actinomycetes</taxon>
        <taxon>Micrococcales</taxon>
        <taxon>Dermabacteraceae</taxon>
        <taxon>Brachybacterium</taxon>
    </lineage>
</organism>
<dbReference type="RefSeq" id="WP_209886249.1">
    <property type="nucleotide sequence ID" value="NZ_BAAAJV010000026.1"/>
</dbReference>
<gene>
    <name evidence="2" type="ORF">JOF44_000185</name>
</gene>
<evidence type="ECO:0000259" key="1">
    <source>
        <dbReference type="PROSITE" id="PS50995"/>
    </source>
</evidence>
<name>A0ABS4YES6_9MICO</name>
<comment type="caution">
    <text evidence="2">The sequence shown here is derived from an EMBL/GenBank/DDBJ whole genome shotgun (WGS) entry which is preliminary data.</text>
</comment>
<keyword evidence="3" id="KW-1185">Reference proteome</keyword>
<feature type="domain" description="HTH marR-type" evidence="1">
    <location>
        <begin position="44"/>
        <end position="180"/>
    </location>
</feature>
<dbReference type="InterPro" id="IPR036390">
    <property type="entry name" value="WH_DNA-bd_sf"/>
</dbReference>
<evidence type="ECO:0000313" key="2">
    <source>
        <dbReference type="EMBL" id="MBP2407282.1"/>
    </source>
</evidence>
<sequence>MSHQEQEQPAEPPSLPAVYSLAASDPEAVLVDRTGLSERDLLQIDALMAALGQLRTAEKELAGASLRYMDLGETDMRALHFLIACESTGALATPSAISQALEISTASTTKLLDRLERAGHIRRRRHPSDRRALVIDIEPVTREAAMRTVGAQQARRVLAVRRLSPAQRDVVIGFLQDMAAEISVAGVDWAAQPGESDGPI</sequence>
<evidence type="ECO:0000313" key="3">
    <source>
        <dbReference type="Proteomes" id="UP000698222"/>
    </source>
</evidence>
<dbReference type="Pfam" id="PF12802">
    <property type="entry name" value="MarR_2"/>
    <property type="match status" value="1"/>
</dbReference>
<proteinExistence type="predicted"/>
<dbReference type="Gene3D" id="1.10.10.10">
    <property type="entry name" value="Winged helix-like DNA-binding domain superfamily/Winged helix DNA-binding domain"/>
    <property type="match status" value="1"/>
</dbReference>
<accession>A0ABS4YES6</accession>
<dbReference type="GO" id="GO:0003677">
    <property type="term" value="F:DNA binding"/>
    <property type="evidence" value="ECO:0007669"/>
    <property type="project" value="UniProtKB-KW"/>
</dbReference>
<dbReference type="SUPFAM" id="SSF46785">
    <property type="entry name" value="Winged helix' DNA-binding domain"/>
    <property type="match status" value="1"/>
</dbReference>
<dbReference type="InterPro" id="IPR039422">
    <property type="entry name" value="MarR/SlyA-like"/>
</dbReference>
<reference evidence="2 3" key="1">
    <citation type="submission" date="2021-03" db="EMBL/GenBank/DDBJ databases">
        <title>Sequencing the genomes of 1000 actinobacteria strains.</title>
        <authorList>
            <person name="Klenk H.-P."/>
        </authorList>
    </citation>
    <scope>NUCLEOTIDE SEQUENCE [LARGE SCALE GENOMIC DNA]</scope>
    <source>
        <strain evidence="2 3">DSM 14564</strain>
    </source>
</reference>
<dbReference type="EMBL" id="JAGIOC010000001">
    <property type="protein sequence ID" value="MBP2407282.1"/>
    <property type="molecule type" value="Genomic_DNA"/>
</dbReference>
<dbReference type="InterPro" id="IPR000835">
    <property type="entry name" value="HTH_MarR-typ"/>
</dbReference>
<dbReference type="PANTHER" id="PTHR33164">
    <property type="entry name" value="TRANSCRIPTIONAL REGULATOR, MARR FAMILY"/>
    <property type="match status" value="1"/>
</dbReference>
<dbReference type="InterPro" id="IPR036388">
    <property type="entry name" value="WH-like_DNA-bd_sf"/>
</dbReference>
<dbReference type="PRINTS" id="PR00598">
    <property type="entry name" value="HTHMARR"/>
</dbReference>
<dbReference type="SMART" id="SM00347">
    <property type="entry name" value="HTH_MARR"/>
    <property type="match status" value="1"/>
</dbReference>
<keyword evidence="2" id="KW-0238">DNA-binding</keyword>
<protein>
    <submittedName>
        <fullName evidence="2">DNA-binding MarR family transcriptional regulator</fullName>
    </submittedName>
</protein>
<dbReference type="PANTHER" id="PTHR33164:SF106">
    <property type="entry name" value="TRANSCRIPTIONAL REGULATORY PROTEIN"/>
    <property type="match status" value="1"/>
</dbReference>
<dbReference type="PROSITE" id="PS50995">
    <property type="entry name" value="HTH_MARR_2"/>
    <property type="match status" value="1"/>
</dbReference>
<dbReference type="Proteomes" id="UP000698222">
    <property type="component" value="Unassembled WGS sequence"/>
</dbReference>